<evidence type="ECO:0000259" key="1">
    <source>
        <dbReference type="Pfam" id="PF14498"/>
    </source>
</evidence>
<dbReference type="Pfam" id="PF22124">
    <property type="entry name" value="Glyco_hydro_95_cat"/>
    <property type="match status" value="1"/>
</dbReference>
<gene>
    <name evidence="4" type="ORF">PVAG01_01460</name>
</gene>
<dbReference type="InterPro" id="IPR016518">
    <property type="entry name" value="Alpha-L-fucosidase"/>
</dbReference>
<feature type="domain" description="Alpha fucosidase A-like C-terminal" evidence="2">
    <location>
        <begin position="675"/>
        <end position="721"/>
    </location>
</feature>
<name>A0ABR4PX80_9HELO</name>
<reference evidence="4 5" key="1">
    <citation type="submission" date="2024-06" db="EMBL/GenBank/DDBJ databases">
        <title>Complete genome of Phlyctema vagabunda strain 19-DSS-EL-015.</title>
        <authorList>
            <person name="Fiorenzani C."/>
        </authorList>
    </citation>
    <scope>NUCLEOTIDE SEQUENCE [LARGE SCALE GENOMIC DNA]</scope>
    <source>
        <strain evidence="4 5">19-DSS-EL-015</strain>
    </source>
</reference>
<dbReference type="PIRSF" id="PIRSF007663">
    <property type="entry name" value="UCP007663"/>
    <property type="match status" value="1"/>
</dbReference>
<comment type="caution">
    <text evidence="4">The sequence shown here is derived from an EMBL/GenBank/DDBJ whole genome shotgun (WGS) entry which is preliminary data.</text>
</comment>
<keyword evidence="5" id="KW-1185">Reference proteome</keyword>
<dbReference type="Pfam" id="PF21307">
    <property type="entry name" value="Glyco_hydro_95_C"/>
    <property type="match status" value="1"/>
</dbReference>
<protein>
    <submittedName>
        <fullName evidence="4">Alpha-l-fucosidase</fullName>
    </submittedName>
</protein>
<evidence type="ECO:0000259" key="3">
    <source>
        <dbReference type="Pfam" id="PF22124"/>
    </source>
</evidence>
<sequence>MDFKNDSNHFMFYNEPAKDWSESLPIGNGRLGAMVHGRYQTEVLQLNENSVVYGGSQDRMPRDALKNLGRLRQLIRAGNHIEAEKLVQLAFFATPHSQRSYEPLATVSIEFGHTNVKHYRRSLDLRTAITETKYTLANGVTHLRQAYASHADNVLVMHVESSERISFTLRLTRKGEHEFETDEFVDSIEGGDGRIIMNATPGGRNSNHLCCAAAVTCEDKEGSVCAIGSCLVVNSAKATILFAAHTTFRFEDPEAVAIQNIENAKKVLDLKYRHIEDYRSLYERMELRLSSIQVDLPTNLRLQNLLHTPDTGLVVLYQNYGRYLLICCSRPGHKALPANLQGLWNPSFQPAWGSKYTININTQMNYWPANLCNLSDCEVPLFDLLQRVAENGRKTAAGMYGCRGWAAHHNTDVWGDTDPQDRWMPATLWPLGGAWLCIHILESYLFNRNQEFLKKLFPIYRECVRFLLDFLIYDSTGQYLVTCPSLSPENSFVIPGSDQQGTLCEGSTIDIQIIDALFDGFENLVSLADRNTNDELLPHVIEARQRLPQMKIGRFGQIQEWQEDYEEVEPGHRHTSHLWALYPGSKITPRKDAALATASKQVLERRAAHGGGHTGWSRAWLINLHARLGDSVGCLDHVIKLLTQSTMPNLLDTHPPFQIDGNFGGCAGIIEMLIQSHDDCISLLPACPQSWSSGSLRGVCVRGNMTVDFAWVNNKIHGPVIIRRKNWDGVNDEVIDGKLMFPDGHEIGFSCQSVLELYR</sequence>
<proteinExistence type="predicted"/>
<evidence type="ECO:0000259" key="2">
    <source>
        <dbReference type="Pfam" id="PF21307"/>
    </source>
</evidence>
<organism evidence="4 5">
    <name type="scientific">Phlyctema vagabunda</name>
    <dbReference type="NCBI Taxonomy" id="108571"/>
    <lineage>
        <taxon>Eukaryota</taxon>
        <taxon>Fungi</taxon>
        <taxon>Dikarya</taxon>
        <taxon>Ascomycota</taxon>
        <taxon>Pezizomycotina</taxon>
        <taxon>Leotiomycetes</taxon>
        <taxon>Helotiales</taxon>
        <taxon>Dermateaceae</taxon>
        <taxon>Phlyctema</taxon>
    </lineage>
</organism>
<evidence type="ECO:0000313" key="5">
    <source>
        <dbReference type="Proteomes" id="UP001629113"/>
    </source>
</evidence>
<dbReference type="InterPro" id="IPR027414">
    <property type="entry name" value="GH95_N_dom"/>
</dbReference>
<dbReference type="Pfam" id="PF14498">
    <property type="entry name" value="Glyco_hyd_65N_2"/>
    <property type="match status" value="1"/>
</dbReference>
<dbReference type="InterPro" id="IPR008928">
    <property type="entry name" value="6-hairpin_glycosidase_sf"/>
</dbReference>
<accession>A0ABR4PX80</accession>
<feature type="domain" description="Glycosyl hydrolase family 95 catalytic" evidence="3">
    <location>
        <begin position="269"/>
        <end position="673"/>
    </location>
</feature>
<evidence type="ECO:0000313" key="4">
    <source>
        <dbReference type="EMBL" id="KAL3427951.1"/>
    </source>
</evidence>
<dbReference type="PANTHER" id="PTHR31084:SF18">
    <property type="entry name" value="GLYCOSYL HYDROLASE FAMILY 95 N-TERMINAL DOMAIN-CONTAINING PROTEIN"/>
    <property type="match status" value="1"/>
</dbReference>
<dbReference type="InterPro" id="IPR054363">
    <property type="entry name" value="GH95_cat"/>
</dbReference>
<dbReference type="PANTHER" id="PTHR31084">
    <property type="entry name" value="ALPHA-L-FUCOSIDASE 2"/>
    <property type="match status" value="1"/>
</dbReference>
<feature type="domain" description="Glycosyl hydrolase family 95 N-terminal" evidence="1">
    <location>
        <begin position="12"/>
        <end position="249"/>
    </location>
</feature>
<dbReference type="Gene3D" id="1.50.10.10">
    <property type="match status" value="1"/>
</dbReference>
<dbReference type="SUPFAM" id="SSF48208">
    <property type="entry name" value="Six-hairpin glycosidases"/>
    <property type="match status" value="1"/>
</dbReference>
<dbReference type="Proteomes" id="UP001629113">
    <property type="component" value="Unassembled WGS sequence"/>
</dbReference>
<dbReference type="EMBL" id="JBFCZG010000001">
    <property type="protein sequence ID" value="KAL3427951.1"/>
    <property type="molecule type" value="Genomic_DNA"/>
</dbReference>
<dbReference type="InterPro" id="IPR012341">
    <property type="entry name" value="6hp_glycosidase-like_sf"/>
</dbReference>
<dbReference type="InterPro" id="IPR049053">
    <property type="entry name" value="AFCA-like_C"/>
</dbReference>